<name>A0A4U5Q8Y6_POPAL</name>
<organism evidence="1">
    <name type="scientific">Populus alba</name>
    <name type="common">White poplar</name>
    <dbReference type="NCBI Taxonomy" id="43335"/>
    <lineage>
        <taxon>Eukaryota</taxon>
        <taxon>Viridiplantae</taxon>
        <taxon>Streptophyta</taxon>
        <taxon>Embryophyta</taxon>
        <taxon>Tracheophyta</taxon>
        <taxon>Spermatophyta</taxon>
        <taxon>Magnoliopsida</taxon>
        <taxon>eudicotyledons</taxon>
        <taxon>Gunneridae</taxon>
        <taxon>Pentapetalae</taxon>
        <taxon>rosids</taxon>
        <taxon>fabids</taxon>
        <taxon>Malpighiales</taxon>
        <taxon>Salicaceae</taxon>
        <taxon>Saliceae</taxon>
        <taxon>Populus</taxon>
    </lineage>
</organism>
<dbReference type="EMBL" id="RCHU01000435">
    <property type="protein sequence ID" value="TKS05207.1"/>
    <property type="molecule type" value="Genomic_DNA"/>
</dbReference>
<proteinExistence type="predicted"/>
<sequence length="135" mass="15721">MTMNRDQNLEHEGMNEDDVFYAEIRKQVLLLTEDEDEDEDFLQTRHLNSTSANKQRLKRLTTTVTIAAQPGSYFSCWESENSSSVPKWLGSLWRNDNGGTGVFIPRLVNPRTRQRSGKKRNGRRTIYNQVERKQS</sequence>
<gene>
    <name evidence="1" type="ORF">D5086_0000133040</name>
</gene>
<evidence type="ECO:0000313" key="1">
    <source>
        <dbReference type="EMBL" id="TKS05207.1"/>
    </source>
</evidence>
<dbReference type="PANTHER" id="PTHR34956">
    <property type="entry name" value="OS05G0397300 PROTEIN"/>
    <property type="match status" value="1"/>
</dbReference>
<accession>A0A4U5Q8Y6</accession>
<dbReference type="AlphaFoldDB" id="A0A4U5Q8Y6"/>
<protein>
    <submittedName>
        <fullName evidence="1">Uncharacterized protein</fullName>
    </submittedName>
</protein>
<comment type="caution">
    <text evidence="1">The sequence shown here is derived from an EMBL/GenBank/DDBJ whole genome shotgun (WGS) entry which is preliminary data.</text>
</comment>
<dbReference type="PANTHER" id="PTHR34956:SF1">
    <property type="entry name" value="DUF4005 DOMAIN-CONTAINING PROTEIN"/>
    <property type="match status" value="1"/>
</dbReference>
<reference evidence="1" key="1">
    <citation type="submission" date="2018-10" db="EMBL/GenBank/DDBJ databases">
        <title>Population genomic analysis revealed the cold adaptation of white poplar.</title>
        <authorList>
            <person name="Liu Y.-J."/>
        </authorList>
    </citation>
    <scope>NUCLEOTIDE SEQUENCE [LARGE SCALE GENOMIC DNA]</scope>
    <source>
        <strain evidence="1">PAL-ZL1</strain>
    </source>
</reference>